<dbReference type="GO" id="GO:0005634">
    <property type="term" value="C:nucleus"/>
    <property type="evidence" value="ECO:0007669"/>
    <property type="project" value="UniProtKB-SubCell"/>
</dbReference>
<evidence type="ECO:0000313" key="10">
    <source>
        <dbReference type="Proteomes" id="UP000008909"/>
    </source>
</evidence>
<dbReference type="InterPro" id="IPR050331">
    <property type="entry name" value="Zinc_finger"/>
</dbReference>
<dbReference type="PROSITE" id="PS50157">
    <property type="entry name" value="ZINC_FINGER_C2H2_2"/>
    <property type="match status" value="4"/>
</dbReference>
<evidence type="ECO:0000256" key="4">
    <source>
        <dbReference type="ARBA" id="ARBA00022771"/>
    </source>
</evidence>
<dbReference type="GO" id="GO:0010468">
    <property type="term" value="P:regulation of gene expression"/>
    <property type="evidence" value="ECO:0007669"/>
    <property type="project" value="TreeGrafter"/>
</dbReference>
<name>G7YXL8_CLOSI</name>
<feature type="domain" description="C2H2-type" evidence="8">
    <location>
        <begin position="90"/>
        <end position="117"/>
    </location>
</feature>
<keyword evidence="5" id="KW-0862">Zinc</keyword>
<keyword evidence="2" id="KW-0479">Metal-binding</keyword>
<dbReference type="SMART" id="SM00355">
    <property type="entry name" value="ZnF_C2H2"/>
    <property type="match status" value="5"/>
</dbReference>
<reference evidence="9" key="1">
    <citation type="journal article" date="2011" name="Genome Biol.">
        <title>The draft genome of the carcinogenic human liver fluke Clonorchis sinensis.</title>
        <authorList>
            <person name="Wang X."/>
            <person name="Chen W."/>
            <person name="Huang Y."/>
            <person name="Sun J."/>
            <person name="Men J."/>
            <person name="Liu H."/>
            <person name="Luo F."/>
            <person name="Guo L."/>
            <person name="Lv X."/>
            <person name="Deng C."/>
            <person name="Zhou C."/>
            <person name="Fan Y."/>
            <person name="Li X."/>
            <person name="Huang L."/>
            <person name="Hu Y."/>
            <person name="Liang C."/>
            <person name="Hu X."/>
            <person name="Xu J."/>
            <person name="Yu X."/>
        </authorList>
    </citation>
    <scope>NUCLEOTIDE SEQUENCE [LARGE SCALE GENOMIC DNA]</scope>
    <source>
        <strain evidence="9">Henan</strain>
    </source>
</reference>
<dbReference type="PANTHER" id="PTHR16515">
    <property type="entry name" value="PR DOMAIN ZINC FINGER PROTEIN"/>
    <property type="match status" value="1"/>
</dbReference>
<accession>G7YXL8</accession>
<reference key="2">
    <citation type="submission" date="2011-10" db="EMBL/GenBank/DDBJ databases">
        <title>The genome and transcriptome sequence of Clonorchis sinensis provide insights into the carcinogenic liver fluke.</title>
        <authorList>
            <person name="Wang X."/>
            <person name="Huang Y."/>
            <person name="Chen W."/>
            <person name="Liu H."/>
            <person name="Guo L."/>
            <person name="Chen Y."/>
            <person name="Luo F."/>
            <person name="Zhou W."/>
            <person name="Sun J."/>
            <person name="Mao Q."/>
            <person name="Liang P."/>
            <person name="Zhou C."/>
            <person name="Tian Y."/>
            <person name="Men J."/>
            <person name="Lv X."/>
            <person name="Huang L."/>
            <person name="Zhou J."/>
            <person name="Hu Y."/>
            <person name="Li R."/>
            <person name="Zhang F."/>
            <person name="Lei H."/>
            <person name="Li X."/>
            <person name="Hu X."/>
            <person name="Liang C."/>
            <person name="Xu J."/>
            <person name="Wu Z."/>
            <person name="Yu X."/>
        </authorList>
    </citation>
    <scope>NUCLEOTIDE SEQUENCE</scope>
    <source>
        <strain>Henan</strain>
    </source>
</reference>
<gene>
    <name evidence="9" type="ORF">CLF_113089</name>
</gene>
<dbReference type="Gene3D" id="3.30.160.60">
    <property type="entry name" value="Classic Zinc Finger"/>
    <property type="match status" value="3"/>
</dbReference>
<dbReference type="PROSITE" id="PS00028">
    <property type="entry name" value="ZINC_FINGER_C2H2_1"/>
    <property type="match status" value="4"/>
</dbReference>
<dbReference type="AlphaFoldDB" id="G7YXL8"/>
<dbReference type="EMBL" id="DF144965">
    <property type="protein sequence ID" value="GAA57698.1"/>
    <property type="molecule type" value="Genomic_DNA"/>
</dbReference>
<feature type="domain" description="C2H2-type" evidence="8">
    <location>
        <begin position="30"/>
        <end position="53"/>
    </location>
</feature>
<dbReference type="PANTHER" id="PTHR16515:SF49">
    <property type="entry name" value="GASTRULA ZINC FINGER PROTEIN XLCGF49.1-LIKE-RELATED"/>
    <property type="match status" value="1"/>
</dbReference>
<evidence type="ECO:0000313" key="9">
    <source>
        <dbReference type="EMBL" id="GAA57698.1"/>
    </source>
</evidence>
<feature type="domain" description="C2H2-type" evidence="8">
    <location>
        <begin position="1"/>
        <end position="28"/>
    </location>
</feature>
<keyword evidence="4 7" id="KW-0863">Zinc-finger</keyword>
<sequence>MCEICGGIFRHLTKLIRHKKNSHASQHGERTCVECGKAFRDTYAPNRHLRCHSIQPVCPICPQLFPNRAALHKHKLLQRDKVPMDKLAKHECVICGRWFDDTHMLKRHSVVHTKQRPFVCLLCAKAYSQCSIDEAHGHYKAYRTYHKCEQFHSRYLDVYNIWRFVKCTRLKKNIVKENFSWVSVLKCFQIVELLQHDKVPMEKVAKHECAVCKRWFEDTCKLKRHSVFHTKQRPFVCVLCARAYSQNEAFRHHH</sequence>
<comment type="subcellular location">
    <subcellularLocation>
        <location evidence="1">Nucleus</location>
    </subcellularLocation>
</comment>
<protein>
    <submittedName>
        <fullName evidence="9">Zinc finger protein 2</fullName>
    </submittedName>
</protein>
<evidence type="ECO:0000256" key="5">
    <source>
        <dbReference type="ARBA" id="ARBA00022833"/>
    </source>
</evidence>
<keyword evidence="3" id="KW-0677">Repeat</keyword>
<proteinExistence type="predicted"/>
<keyword evidence="6" id="KW-0539">Nucleus</keyword>
<evidence type="ECO:0000256" key="7">
    <source>
        <dbReference type="PROSITE-ProRule" id="PRU00042"/>
    </source>
</evidence>
<evidence type="ECO:0000256" key="6">
    <source>
        <dbReference type="ARBA" id="ARBA00023242"/>
    </source>
</evidence>
<evidence type="ECO:0000256" key="1">
    <source>
        <dbReference type="ARBA" id="ARBA00004123"/>
    </source>
</evidence>
<organism evidence="9 10">
    <name type="scientific">Clonorchis sinensis</name>
    <name type="common">Chinese liver fluke</name>
    <dbReference type="NCBI Taxonomy" id="79923"/>
    <lineage>
        <taxon>Eukaryota</taxon>
        <taxon>Metazoa</taxon>
        <taxon>Spiralia</taxon>
        <taxon>Lophotrochozoa</taxon>
        <taxon>Platyhelminthes</taxon>
        <taxon>Trematoda</taxon>
        <taxon>Digenea</taxon>
        <taxon>Opisthorchiida</taxon>
        <taxon>Opisthorchiata</taxon>
        <taxon>Opisthorchiidae</taxon>
        <taxon>Clonorchis</taxon>
    </lineage>
</organism>
<dbReference type="InterPro" id="IPR036236">
    <property type="entry name" value="Znf_C2H2_sf"/>
</dbReference>
<dbReference type="InterPro" id="IPR013087">
    <property type="entry name" value="Znf_C2H2_type"/>
</dbReference>
<evidence type="ECO:0000256" key="3">
    <source>
        <dbReference type="ARBA" id="ARBA00022737"/>
    </source>
</evidence>
<dbReference type="GO" id="GO:0008270">
    <property type="term" value="F:zinc ion binding"/>
    <property type="evidence" value="ECO:0007669"/>
    <property type="project" value="UniProtKB-KW"/>
</dbReference>
<evidence type="ECO:0000256" key="2">
    <source>
        <dbReference type="ARBA" id="ARBA00022723"/>
    </source>
</evidence>
<feature type="domain" description="C2H2-type" evidence="8">
    <location>
        <begin position="207"/>
        <end position="234"/>
    </location>
</feature>
<feature type="non-terminal residue" evidence="9">
    <location>
        <position position="254"/>
    </location>
</feature>
<dbReference type="Proteomes" id="UP000008909">
    <property type="component" value="Unassembled WGS sequence"/>
</dbReference>
<keyword evidence="10" id="KW-1185">Reference proteome</keyword>
<evidence type="ECO:0000259" key="8">
    <source>
        <dbReference type="PROSITE" id="PS50157"/>
    </source>
</evidence>
<dbReference type="SUPFAM" id="SSF57667">
    <property type="entry name" value="beta-beta-alpha zinc fingers"/>
    <property type="match status" value="3"/>
</dbReference>